<reference evidence="3" key="1">
    <citation type="submission" date="2016-06" db="EMBL/GenBank/DDBJ databases">
        <title>Draft Genome sequence of the fungus Inonotus baumii.</title>
        <authorList>
            <person name="Zhu H."/>
            <person name="Lin W."/>
        </authorList>
    </citation>
    <scope>NUCLEOTIDE SEQUENCE</scope>
    <source>
        <strain evidence="3">821</strain>
    </source>
</reference>
<feature type="compositionally biased region" description="Polar residues" evidence="1">
    <location>
        <begin position="772"/>
        <end position="787"/>
    </location>
</feature>
<feature type="region of interest" description="Disordered" evidence="1">
    <location>
        <begin position="628"/>
        <end position="660"/>
    </location>
</feature>
<protein>
    <recommendedName>
        <fullName evidence="2">YTH domain-containing protein</fullName>
    </recommendedName>
</protein>
<feature type="compositionally biased region" description="Low complexity" evidence="1">
    <location>
        <begin position="391"/>
        <end position="415"/>
    </location>
</feature>
<dbReference type="AlphaFoldDB" id="A0A9Q5HSM4"/>
<feature type="domain" description="YTH" evidence="2">
    <location>
        <begin position="1056"/>
        <end position="1195"/>
    </location>
</feature>
<dbReference type="InterPro" id="IPR045168">
    <property type="entry name" value="YTH_prot"/>
</dbReference>
<dbReference type="CDD" id="cd21134">
    <property type="entry name" value="YTH"/>
    <property type="match status" value="2"/>
</dbReference>
<feature type="domain" description="YTH" evidence="2">
    <location>
        <begin position="814"/>
        <end position="952"/>
    </location>
</feature>
<feature type="compositionally biased region" description="Polar residues" evidence="1">
    <location>
        <begin position="964"/>
        <end position="978"/>
    </location>
</feature>
<feature type="region of interest" description="Disordered" evidence="1">
    <location>
        <begin position="920"/>
        <end position="983"/>
    </location>
</feature>
<evidence type="ECO:0000256" key="1">
    <source>
        <dbReference type="SAM" id="MobiDB-lite"/>
    </source>
</evidence>
<keyword evidence="4" id="KW-1185">Reference proteome</keyword>
<dbReference type="Gene3D" id="3.10.590.10">
    <property type="entry name" value="ph1033 like domains"/>
    <property type="match status" value="2"/>
</dbReference>
<gene>
    <name evidence="3" type="ORF">A7U60_g7712</name>
</gene>
<feature type="region of interest" description="Disordered" evidence="1">
    <location>
        <begin position="721"/>
        <end position="804"/>
    </location>
</feature>
<dbReference type="GO" id="GO:1990247">
    <property type="term" value="F:N6-methyladenosine-containing RNA reader activity"/>
    <property type="evidence" value="ECO:0007669"/>
    <property type="project" value="TreeGrafter"/>
</dbReference>
<feature type="compositionally biased region" description="Polar residues" evidence="1">
    <location>
        <begin position="427"/>
        <end position="443"/>
    </location>
</feature>
<dbReference type="Proteomes" id="UP000757232">
    <property type="component" value="Unassembled WGS sequence"/>
</dbReference>
<feature type="compositionally biased region" description="Basic and acidic residues" evidence="1">
    <location>
        <begin position="1074"/>
        <end position="1100"/>
    </location>
</feature>
<dbReference type="OrthoDB" id="6103986at2759"/>
<feature type="region of interest" description="Disordered" evidence="1">
    <location>
        <begin position="131"/>
        <end position="164"/>
    </location>
</feature>
<evidence type="ECO:0000259" key="2">
    <source>
        <dbReference type="PROSITE" id="PS50882"/>
    </source>
</evidence>
<feature type="compositionally biased region" description="Low complexity" evidence="1">
    <location>
        <begin position="481"/>
        <end position="501"/>
    </location>
</feature>
<feature type="compositionally biased region" description="Basic and acidic residues" evidence="1">
    <location>
        <begin position="735"/>
        <end position="753"/>
    </location>
</feature>
<feature type="region of interest" description="Disordered" evidence="1">
    <location>
        <begin position="26"/>
        <end position="87"/>
    </location>
</feature>
<dbReference type="SUPFAM" id="SSF54928">
    <property type="entry name" value="RNA-binding domain, RBD"/>
    <property type="match status" value="1"/>
</dbReference>
<dbReference type="InterPro" id="IPR035979">
    <property type="entry name" value="RBD_domain_sf"/>
</dbReference>
<feature type="region of interest" description="Disordered" evidence="1">
    <location>
        <begin position="355"/>
        <end position="450"/>
    </location>
</feature>
<feature type="compositionally biased region" description="Low complexity" evidence="1">
    <location>
        <begin position="357"/>
        <end position="373"/>
    </location>
</feature>
<feature type="compositionally biased region" description="Low complexity" evidence="1">
    <location>
        <begin position="149"/>
        <end position="164"/>
    </location>
</feature>
<dbReference type="Gene3D" id="3.30.70.330">
    <property type="match status" value="1"/>
</dbReference>
<dbReference type="InterPro" id="IPR012677">
    <property type="entry name" value="Nucleotide-bd_a/b_plait_sf"/>
</dbReference>
<accession>A0A9Q5HSM4</accession>
<feature type="compositionally biased region" description="Polar residues" evidence="1">
    <location>
        <begin position="64"/>
        <end position="83"/>
    </location>
</feature>
<feature type="compositionally biased region" description="Polar residues" evidence="1">
    <location>
        <begin position="647"/>
        <end position="660"/>
    </location>
</feature>
<sequence>MNEYEGHKNSVATQVAGTGEHKSAFLAELEKCKQTPAGAGDLTPTPSRPTSPHQARESSARDTPPSTNGSKSTTRLTNGTGSCSKKADRVEGKSSTFFFIFGSRAEVMAAEFTVTSANSLPRSTVTDRLHAYSAADTERGPSGTSTVYDTRLPSSPDSLLPSRSLTPKYRYEAFSVYAANRNKDMSDSSSHPAPTSGPRPTPSRRQQQSQQPQPQSQHQQRGLQPYGYYASSSTSESGFPRNLPSMSSQGGHQSLAHTQQPTTMQRSAGFVGQYTMTPPSSSLYPQHQVQHQYTYSQLNIPGMPPLPHTHSHTPPEFYPVGHSASPSLPPLYAPSFHTSIAQEHAATPALTFDYERAGNSGRSPSAGPSSPYATQQPFAPFSFHPTITATPQFTHSHSPFSSPFPAQQSQHTQQQYPPPSYMYMTRASPSSTEDISQPQQQPPATWWFIPPHSASPSTGPYPNMYYVEAYGNPSNPGPGLGQAPGLPSLPSPSSSRTMPPSAISMPDLSGSSGPGSGMGASAGGPQRPLETPSKPGSNTSSRAHPSPSPLALGESVTENGHQQSQQELQQGEPKRFSRRSFLPNPPVHRSEWVMWIGNVPSDATHDELWGFFTRPVSPSIPLTAELRSPYRQQQPQPPHLPAGLLSPTGSSSASDTNPADTSGVQSVFLIARSNCAFVNYASEEYLAAAVQRFNGIPLRPGDPRCPRLVCRVRGKDEDLRAGVGAQRGTGVHTRWVREQRERAREQQDKRAAKNESALTDTETGASEPPGTPLSTAVTESGTEASTQSSGRPPPHHSSSSGSTTSGFLSHYFPKRYFILKSLTQYDLDLSAEKGVWATQPHNETVLNQAFRNSSDVYLVFSVNKSGEFYGYARMAGPIGKAAVDRVSWASRTDSQPSQHTDSPAASFVSSVAGMGSQVGETIPEENEGTPPESKEGNISKGKERDTVPERPVMIFSPSEHRLSQDSPQPVTPATQKRLSTAEEMDTDKIPISEGAPSAPLPDQGFRDSLLQSSRPLMTARPTTLTTAPAVMGPQYRPITSARTDGLASETLDPRMLRRHLPQVELDPEAPYRAMRGEESHASSRESSVEDADRVKRRDTLNKVASVSGGGSKLREVLQAESPEPPEVGPDMQGEHGDRSPQWGSPFKVQWIRTQRLPFSRTRHLRNPWNHEREVKVSRDGTELEPTTGQALLDEWDKEDPEPLPPAPPSGGAGAAVGRRGPHYRKPQSSQTSTMVETVGSGPGSPRPHQQKQRPR</sequence>
<organism evidence="3 4">
    <name type="scientific">Sanghuangporus baumii</name>
    <name type="common">Phellinus baumii</name>
    <dbReference type="NCBI Taxonomy" id="108892"/>
    <lineage>
        <taxon>Eukaryota</taxon>
        <taxon>Fungi</taxon>
        <taxon>Dikarya</taxon>
        <taxon>Basidiomycota</taxon>
        <taxon>Agaricomycotina</taxon>
        <taxon>Agaricomycetes</taxon>
        <taxon>Hymenochaetales</taxon>
        <taxon>Hymenochaetaceae</taxon>
        <taxon>Sanghuangporus</taxon>
    </lineage>
</organism>
<feature type="region of interest" description="Disordered" evidence="1">
    <location>
        <begin position="182"/>
        <end position="261"/>
    </location>
</feature>
<feature type="compositionally biased region" description="Polar residues" evidence="1">
    <location>
        <begin position="244"/>
        <end position="261"/>
    </location>
</feature>
<evidence type="ECO:0000313" key="3">
    <source>
        <dbReference type="EMBL" id="OCB85087.1"/>
    </source>
</evidence>
<feature type="compositionally biased region" description="Polar residues" evidence="1">
    <location>
        <begin position="1226"/>
        <end position="1235"/>
    </location>
</feature>
<feature type="compositionally biased region" description="Gly residues" evidence="1">
    <location>
        <begin position="512"/>
        <end position="522"/>
    </location>
</feature>
<feature type="compositionally biased region" description="Low complexity" evidence="1">
    <location>
        <begin position="202"/>
        <end position="225"/>
    </location>
</feature>
<feature type="region of interest" description="Disordered" evidence="1">
    <location>
        <begin position="1158"/>
        <end position="1255"/>
    </location>
</feature>
<dbReference type="InterPro" id="IPR057720">
    <property type="entry name" value="RRM_YTH1"/>
</dbReference>
<feature type="compositionally biased region" description="Low complexity" evidence="1">
    <location>
        <begin position="1014"/>
        <end position="1029"/>
    </location>
</feature>
<feature type="compositionally biased region" description="Polar residues" evidence="1">
    <location>
        <begin position="534"/>
        <end position="543"/>
    </location>
</feature>
<dbReference type="PANTHER" id="PTHR12357:SF3">
    <property type="entry name" value="YTH DOMAIN-CONTAINING PROTEIN 1"/>
    <property type="match status" value="1"/>
</dbReference>
<comment type="caution">
    <text evidence="3">The sequence shown here is derived from an EMBL/GenBank/DDBJ whole genome shotgun (WGS) entry which is preliminary data.</text>
</comment>
<feature type="compositionally biased region" description="Basic and acidic residues" evidence="1">
    <location>
        <begin position="932"/>
        <end position="948"/>
    </location>
</feature>
<dbReference type="Pfam" id="PF04146">
    <property type="entry name" value="YTH"/>
    <property type="match status" value="1"/>
</dbReference>
<dbReference type="PANTHER" id="PTHR12357">
    <property type="entry name" value="YTH YT521-B HOMOLOGY DOMAIN-CONTAINING"/>
    <property type="match status" value="1"/>
</dbReference>
<dbReference type="GO" id="GO:0003729">
    <property type="term" value="F:mRNA binding"/>
    <property type="evidence" value="ECO:0007669"/>
    <property type="project" value="TreeGrafter"/>
</dbReference>
<feature type="region of interest" description="Disordered" evidence="1">
    <location>
        <begin position="476"/>
        <end position="583"/>
    </location>
</feature>
<proteinExistence type="predicted"/>
<dbReference type="GO" id="GO:0000381">
    <property type="term" value="P:regulation of alternative mRNA splicing, via spliceosome"/>
    <property type="evidence" value="ECO:0007669"/>
    <property type="project" value="TreeGrafter"/>
</dbReference>
<dbReference type="Pfam" id="PF25701">
    <property type="entry name" value="RRM_YTH1"/>
    <property type="match status" value="1"/>
</dbReference>
<dbReference type="PROSITE" id="PS50882">
    <property type="entry name" value="YTH"/>
    <property type="match status" value="2"/>
</dbReference>
<feature type="region of interest" description="Disordered" evidence="1">
    <location>
        <begin position="1013"/>
        <end position="1146"/>
    </location>
</feature>
<dbReference type="GO" id="GO:0000398">
    <property type="term" value="P:mRNA splicing, via spliceosome"/>
    <property type="evidence" value="ECO:0007669"/>
    <property type="project" value="TreeGrafter"/>
</dbReference>
<feature type="compositionally biased region" description="Polar residues" evidence="1">
    <location>
        <begin position="44"/>
        <end position="53"/>
    </location>
</feature>
<dbReference type="InterPro" id="IPR007275">
    <property type="entry name" value="YTH_domain"/>
</dbReference>
<feature type="compositionally biased region" description="Basic and acidic residues" evidence="1">
    <location>
        <begin position="1168"/>
        <end position="1181"/>
    </location>
</feature>
<dbReference type="GO" id="GO:0005654">
    <property type="term" value="C:nucleoplasm"/>
    <property type="evidence" value="ECO:0007669"/>
    <property type="project" value="TreeGrafter"/>
</dbReference>
<evidence type="ECO:0000313" key="4">
    <source>
        <dbReference type="Proteomes" id="UP000757232"/>
    </source>
</evidence>
<name>A0A9Q5HSM4_SANBA</name>
<dbReference type="EMBL" id="LNZH02000211">
    <property type="protein sequence ID" value="OCB85087.1"/>
    <property type="molecule type" value="Genomic_DNA"/>
</dbReference>